<dbReference type="AlphaFoldDB" id="A0A6P2K5C0"/>
<reference evidence="1 2" key="1">
    <citation type="submission" date="2019-09" db="EMBL/GenBank/DDBJ databases">
        <authorList>
            <person name="Depoorter E."/>
        </authorList>
    </citation>
    <scope>NUCLEOTIDE SEQUENCE [LARGE SCALE GENOMIC DNA]</scope>
    <source>
        <strain evidence="1">R-15945</strain>
    </source>
</reference>
<evidence type="ECO:0000313" key="1">
    <source>
        <dbReference type="EMBL" id="VWB52306.1"/>
    </source>
</evidence>
<name>A0A6P2K5C0_BURL3</name>
<proteinExistence type="predicted"/>
<protein>
    <submittedName>
        <fullName evidence="1">3-hydroxyacyl-CoA dehydrogenase</fullName>
    </submittedName>
</protein>
<organism evidence="1 2">
    <name type="scientific">Burkholderia lata (strain ATCC 17760 / DSM 23089 / LMG 22485 / NCIMB 9086 / R18194 / 383)</name>
    <dbReference type="NCBI Taxonomy" id="482957"/>
    <lineage>
        <taxon>Bacteria</taxon>
        <taxon>Pseudomonadati</taxon>
        <taxon>Pseudomonadota</taxon>
        <taxon>Betaproteobacteria</taxon>
        <taxon>Burkholderiales</taxon>
        <taxon>Burkholderiaceae</taxon>
        <taxon>Burkholderia</taxon>
        <taxon>Burkholderia cepacia complex</taxon>
    </lineage>
</organism>
<dbReference type="RefSeq" id="WP_174968622.1">
    <property type="nucleotide sequence ID" value="NZ_CABVPU010000007.1"/>
</dbReference>
<dbReference type="EMBL" id="CABVPU010000007">
    <property type="protein sequence ID" value="VWB52306.1"/>
    <property type="molecule type" value="Genomic_DNA"/>
</dbReference>
<sequence>MKIDLTNRVAIVTGDQVAHLLAQRLDEAENRSGEMVPSSGVAQGDLEINAGIARLSGDGPQESTFYCTSSNSGA</sequence>
<dbReference type="Proteomes" id="UP000494174">
    <property type="component" value="Unassembled WGS sequence"/>
</dbReference>
<accession>A0A6P2K5C0</accession>
<evidence type="ECO:0000313" key="2">
    <source>
        <dbReference type="Proteomes" id="UP000494174"/>
    </source>
</evidence>
<gene>
    <name evidence="1" type="ORF">BLA15945_02434</name>
</gene>